<dbReference type="GO" id="GO:0016746">
    <property type="term" value="F:acyltransferase activity"/>
    <property type="evidence" value="ECO:0007669"/>
    <property type="project" value="UniProtKB-KW"/>
</dbReference>
<gene>
    <name evidence="3" type="ORF">ACFPER_04105</name>
</gene>
<comment type="caution">
    <text evidence="3">The sequence shown here is derived from an EMBL/GenBank/DDBJ whole genome shotgun (WGS) entry which is preliminary data.</text>
</comment>
<feature type="transmembrane region" description="Helical" evidence="1">
    <location>
        <begin position="107"/>
        <end position="127"/>
    </location>
</feature>
<feature type="transmembrane region" description="Helical" evidence="1">
    <location>
        <begin position="224"/>
        <end position="241"/>
    </location>
</feature>
<reference evidence="4" key="1">
    <citation type="journal article" date="2019" name="Int. J. Syst. Evol. Microbiol.">
        <title>The Global Catalogue of Microorganisms (GCM) 10K type strain sequencing project: providing services to taxonomists for standard genome sequencing and annotation.</title>
        <authorList>
            <consortium name="The Broad Institute Genomics Platform"/>
            <consortium name="The Broad Institute Genome Sequencing Center for Infectious Disease"/>
            <person name="Wu L."/>
            <person name="Ma J."/>
        </authorList>
    </citation>
    <scope>NUCLEOTIDE SEQUENCE [LARGE SCALE GENOMIC DNA]</scope>
    <source>
        <strain evidence="4">CGMCC 1.12192</strain>
    </source>
</reference>
<dbReference type="InterPro" id="IPR002656">
    <property type="entry name" value="Acyl_transf_3_dom"/>
</dbReference>
<keyword evidence="4" id="KW-1185">Reference proteome</keyword>
<keyword evidence="3" id="KW-0808">Transferase</keyword>
<dbReference type="InterPro" id="IPR050623">
    <property type="entry name" value="Glucan_succinyl_AcylTrfase"/>
</dbReference>
<accession>A0ABV9R3D9</accession>
<feature type="transmembrane region" description="Helical" evidence="1">
    <location>
        <begin position="253"/>
        <end position="276"/>
    </location>
</feature>
<evidence type="ECO:0000256" key="1">
    <source>
        <dbReference type="SAM" id="Phobius"/>
    </source>
</evidence>
<keyword evidence="1" id="KW-0472">Membrane</keyword>
<feature type="transmembrane region" description="Helical" evidence="1">
    <location>
        <begin position="62"/>
        <end position="86"/>
    </location>
</feature>
<feature type="transmembrane region" description="Helical" evidence="1">
    <location>
        <begin position="332"/>
        <end position="350"/>
    </location>
</feature>
<keyword evidence="3" id="KW-0012">Acyltransferase</keyword>
<keyword evidence="1" id="KW-1133">Transmembrane helix</keyword>
<dbReference type="Proteomes" id="UP001595960">
    <property type="component" value="Unassembled WGS sequence"/>
</dbReference>
<dbReference type="Pfam" id="PF01757">
    <property type="entry name" value="Acyl_transf_3"/>
    <property type="match status" value="1"/>
</dbReference>
<dbReference type="EC" id="2.3.1.-" evidence="3"/>
<proteinExistence type="predicted"/>
<sequence>MVARTPSLTGWTTDRKTYLDNLKVVLIATIIAIHGVLGYVGSDQYWTYADVQETALQPVTELVLAVLVVPFGLFMIALLFLVAGLLTPPSFRRKGARRFVGDRLLRLGVPFAVVTFVLWPMLTYALYHPLGAAPGSFWEEYLSDEGNIDTSILWFVGVLLIFSIGYAGGVLILGRFGPRHPSPRRVDAIRLRHLALLAAATAAATFLVRLAFPYGSESATDLNLWEWPGCLALFGLGIVACDRGWAAEAPPRLVRAAGVITAIAGVAAAGFLLVMLRADLTDAMWGGWSWPALVFVLIESPLMVFGSVWLLGVAQRRLARPVRGGDALARSAYAAFLVQGFVLIGLALLLRPVPLPAELKALLVSAGGVVGSFGIAWLLVSRVRWLARVL</sequence>
<name>A0ABV9R3D9_9MICO</name>
<dbReference type="PANTHER" id="PTHR36927">
    <property type="entry name" value="BLR4337 PROTEIN"/>
    <property type="match status" value="1"/>
</dbReference>
<feature type="transmembrane region" description="Helical" evidence="1">
    <location>
        <begin position="194"/>
        <end position="212"/>
    </location>
</feature>
<feature type="transmembrane region" description="Helical" evidence="1">
    <location>
        <begin position="152"/>
        <end position="173"/>
    </location>
</feature>
<dbReference type="RefSeq" id="WP_204390796.1">
    <property type="nucleotide sequence ID" value="NZ_JAFBBW010000001.1"/>
</dbReference>
<evidence type="ECO:0000259" key="2">
    <source>
        <dbReference type="Pfam" id="PF01757"/>
    </source>
</evidence>
<keyword evidence="1" id="KW-0812">Transmembrane</keyword>
<feature type="transmembrane region" description="Helical" evidence="1">
    <location>
        <begin position="21"/>
        <end position="42"/>
    </location>
</feature>
<evidence type="ECO:0000313" key="3">
    <source>
        <dbReference type="EMBL" id="MFC4827961.1"/>
    </source>
</evidence>
<feature type="transmembrane region" description="Helical" evidence="1">
    <location>
        <begin position="288"/>
        <end position="311"/>
    </location>
</feature>
<evidence type="ECO:0000313" key="4">
    <source>
        <dbReference type="Proteomes" id="UP001595960"/>
    </source>
</evidence>
<protein>
    <submittedName>
        <fullName evidence="3">Acyltransferase</fullName>
        <ecNumber evidence="3">2.3.1.-</ecNumber>
    </submittedName>
</protein>
<feature type="domain" description="Acyltransferase 3" evidence="2">
    <location>
        <begin position="17"/>
        <end position="379"/>
    </location>
</feature>
<feature type="transmembrane region" description="Helical" evidence="1">
    <location>
        <begin position="362"/>
        <end position="380"/>
    </location>
</feature>
<organism evidence="3 4">
    <name type="scientific">Agromyces aurantiacus</name>
    <dbReference type="NCBI Taxonomy" id="165814"/>
    <lineage>
        <taxon>Bacteria</taxon>
        <taxon>Bacillati</taxon>
        <taxon>Actinomycetota</taxon>
        <taxon>Actinomycetes</taxon>
        <taxon>Micrococcales</taxon>
        <taxon>Microbacteriaceae</taxon>
        <taxon>Agromyces</taxon>
    </lineage>
</organism>
<dbReference type="EMBL" id="JBHSJC010000001">
    <property type="protein sequence ID" value="MFC4827961.1"/>
    <property type="molecule type" value="Genomic_DNA"/>
</dbReference>